<gene>
    <name evidence="2" type="ORF">METZ01_LOCUS502201</name>
</gene>
<organism evidence="2">
    <name type="scientific">marine metagenome</name>
    <dbReference type="NCBI Taxonomy" id="408172"/>
    <lineage>
        <taxon>unclassified sequences</taxon>
        <taxon>metagenomes</taxon>
        <taxon>ecological metagenomes</taxon>
    </lineage>
</organism>
<evidence type="ECO:0000313" key="2">
    <source>
        <dbReference type="EMBL" id="SVE49347.1"/>
    </source>
</evidence>
<dbReference type="Pfam" id="PF02771">
    <property type="entry name" value="Acyl-CoA_dh_N"/>
    <property type="match status" value="1"/>
</dbReference>
<accession>A0A383DXS6</accession>
<name>A0A383DXS6_9ZZZZ</name>
<protein>
    <recommendedName>
        <fullName evidence="1">Acyl-CoA dehydrogenase/oxidase N-terminal domain-containing protein</fullName>
    </recommendedName>
</protein>
<dbReference type="AlphaFoldDB" id="A0A383DXS6"/>
<evidence type="ECO:0000259" key="1">
    <source>
        <dbReference type="Pfam" id="PF02771"/>
    </source>
</evidence>
<feature type="non-terminal residue" evidence="2">
    <location>
        <position position="90"/>
    </location>
</feature>
<dbReference type="SUPFAM" id="SSF56645">
    <property type="entry name" value="Acyl-CoA dehydrogenase NM domain-like"/>
    <property type="match status" value="1"/>
</dbReference>
<dbReference type="GO" id="GO:0050660">
    <property type="term" value="F:flavin adenine dinucleotide binding"/>
    <property type="evidence" value="ECO:0007669"/>
    <property type="project" value="InterPro"/>
</dbReference>
<dbReference type="EMBL" id="UINC01221141">
    <property type="protein sequence ID" value="SVE49347.1"/>
    <property type="molecule type" value="Genomic_DNA"/>
</dbReference>
<feature type="domain" description="Acyl-CoA dehydrogenase/oxidase N-terminal" evidence="1">
    <location>
        <begin position="7"/>
        <end position="81"/>
    </location>
</feature>
<reference evidence="2" key="1">
    <citation type="submission" date="2018-05" db="EMBL/GenBank/DDBJ databases">
        <authorList>
            <person name="Lanie J.A."/>
            <person name="Ng W.-L."/>
            <person name="Kazmierczak K.M."/>
            <person name="Andrzejewski T.M."/>
            <person name="Davidsen T.M."/>
            <person name="Wayne K.J."/>
            <person name="Tettelin H."/>
            <person name="Glass J.I."/>
            <person name="Rusch D."/>
            <person name="Podicherti R."/>
            <person name="Tsui H.-C.T."/>
            <person name="Winkler M.E."/>
        </authorList>
    </citation>
    <scope>NUCLEOTIDE SEQUENCE</scope>
</reference>
<dbReference type="InterPro" id="IPR037069">
    <property type="entry name" value="AcylCoA_DH/ox_N_sf"/>
</dbReference>
<dbReference type="InterPro" id="IPR013786">
    <property type="entry name" value="AcylCoA_DH/ox_N"/>
</dbReference>
<sequence>MQYLLDEQQIEVKENAERLLKENINHQKLIEQVSNNLRIDEDLWKLIVEQGWLSLDVPEDQGGVGFSFTEQSILHEVLGYYLPIVPFLSS</sequence>
<dbReference type="Gene3D" id="1.10.540.10">
    <property type="entry name" value="Acyl-CoA dehydrogenase/oxidase, N-terminal domain"/>
    <property type="match status" value="1"/>
</dbReference>
<dbReference type="InterPro" id="IPR009100">
    <property type="entry name" value="AcylCoA_DH/oxidase_NM_dom_sf"/>
</dbReference>
<dbReference type="GO" id="GO:0016627">
    <property type="term" value="F:oxidoreductase activity, acting on the CH-CH group of donors"/>
    <property type="evidence" value="ECO:0007669"/>
    <property type="project" value="InterPro"/>
</dbReference>
<proteinExistence type="predicted"/>